<dbReference type="PANTHER" id="PTHR23513">
    <property type="entry name" value="INTEGRAL MEMBRANE EFFLUX PROTEIN-RELATED"/>
    <property type="match status" value="1"/>
</dbReference>
<dbReference type="RefSeq" id="WP_355668324.1">
    <property type="nucleotide sequence ID" value="NZ_JBEXRX010000243.1"/>
</dbReference>
<feature type="transmembrane region" description="Helical" evidence="7">
    <location>
        <begin position="291"/>
        <end position="308"/>
    </location>
</feature>
<proteinExistence type="predicted"/>
<evidence type="ECO:0000256" key="2">
    <source>
        <dbReference type="ARBA" id="ARBA00022448"/>
    </source>
</evidence>
<keyword evidence="2" id="KW-0813">Transport</keyword>
<feature type="transmembrane region" description="Helical" evidence="7">
    <location>
        <begin position="345"/>
        <end position="371"/>
    </location>
</feature>
<keyword evidence="10" id="KW-1185">Reference proteome</keyword>
<dbReference type="PANTHER" id="PTHR23513:SF6">
    <property type="entry name" value="MAJOR FACILITATOR SUPERFAMILY ASSOCIATED DOMAIN-CONTAINING PROTEIN"/>
    <property type="match status" value="1"/>
</dbReference>
<evidence type="ECO:0000256" key="5">
    <source>
        <dbReference type="ARBA" id="ARBA00022989"/>
    </source>
</evidence>
<accession>A0ABV2VVM8</accession>
<dbReference type="InterPro" id="IPR010290">
    <property type="entry name" value="TM_effector"/>
</dbReference>
<feature type="transmembrane region" description="Helical" evidence="7">
    <location>
        <begin position="377"/>
        <end position="398"/>
    </location>
</feature>
<evidence type="ECO:0000313" key="10">
    <source>
        <dbReference type="Proteomes" id="UP001550348"/>
    </source>
</evidence>
<sequence length="403" mass="41518">MPTVTETPTEVQTAKPLRWLFASTGISVTGDGMLLTAAPLMAATLSRDPLSVASVTAAGYAAWLFAGLPAGALVDRWNRRLVMVSADLVRAAVLAVFAGLTLFDLATIPVLVVAVFLVGVGSCFFDPAAQALVPQLVGRDKDRLGQVNGRFWAIDTFGRSLAGPPLGAATFGASRALPFGVDALSFLASAALVSRLPNSPSKPSTQPILPAIREGVAYLLRQTELRTVTFGMAFYNLGYNLAFATLILFAQDKLGISTFAYGVLVAAMSVGGIIGGWVGPRIGARLTPGHAYALTLSVQGLAWLAAVFSDHVWLVGLSLVCVGVASTTGSVVGGSTRQLHSPDELLGRVVAATRLLGIGSAAIGAVLGGLVADAAGLAAPFYVAACFLLAGAAAFLRLGRTRH</sequence>
<feature type="transmembrane region" description="Helical" evidence="7">
    <location>
        <begin position="106"/>
        <end position="125"/>
    </location>
</feature>
<dbReference type="EMBL" id="JBEXRX010000243">
    <property type="protein sequence ID" value="MEU0156843.1"/>
    <property type="molecule type" value="Genomic_DNA"/>
</dbReference>
<evidence type="ECO:0000256" key="7">
    <source>
        <dbReference type="SAM" id="Phobius"/>
    </source>
</evidence>
<evidence type="ECO:0000313" key="9">
    <source>
        <dbReference type="EMBL" id="MEU0156843.1"/>
    </source>
</evidence>
<name>A0ABV2VVM8_9ACTN</name>
<reference evidence="9 10" key="1">
    <citation type="submission" date="2024-06" db="EMBL/GenBank/DDBJ databases">
        <title>The Natural Products Discovery Center: Release of the First 8490 Sequenced Strains for Exploring Actinobacteria Biosynthetic Diversity.</title>
        <authorList>
            <person name="Kalkreuter E."/>
            <person name="Kautsar S.A."/>
            <person name="Yang D."/>
            <person name="Bader C.D."/>
            <person name="Teijaro C.N."/>
            <person name="Fluegel L."/>
            <person name="Davis C.M."/>
            <person name="Simpson J.R."/>
            <person name="Lauterbach L."/>
            <person name="Steele A.D."/>
            <person name="Gui C."/>
            <person name="Meng S."/>
            <person name="Li G."/>
            <person name="Viehrig K."/>
            <person name="Ye F."/>
            <person name="Su P."/>
            <person name="Kiefer A.F."/>
            <person name="Nichols A."/>
            <person name="Cepeda A.J."/>
            <person name="Yan W."/>
            <person name="Fan B."/>
            <person name="Jiang Y."/>
            <person name="Adhikari A."/>
            <person name="Zheng C.-J."/>
            <person name="Schuster L."/>
            <person name="Cowan T.M."/>
            <person name="Smanski M.J."/>
            <person name="Chevrette M.G."/>
            <person name="De Carvalho L.P.S."/>
            <person name="Shen B."/>
        </authorList>
    </citation>
    <scope>NUCLEOTIDE SEQUENCE [LARGE SCALE GENOMIC DNA]</scope>
    <source>
        <strain evidence="9 10">NPDC006286</strain>
    </source>
</reference>
<evidence type="ECO:0000259" key="8">
    <source>
        <dbReference type="PROSITE" id="PS50850"/>
    </source>
</evidence>
<comment type="caution">
    <text evidence="9">The sequence shown here is derived from an EMBL/GenBank/DDBJ whole genome shotgun (WGS) entry which is preliminary data.</text>
</comment>
<feature type="domain" description="Major facilitator superfamily (MFS) profile" evidence="8">
    <location>
        <begin position="11"/>
        <end position="402"/>
    </location>
</feature>
<feature type="transmembrane region" description="Helical" evidence="7">
    <location>
        <begin position="228"/>
        <end position="250"/>
    </location>
</feature>
<feature type="transmembrane region" description="Helical" evidence="7">
    <location>
        <begin position="314"/>
        <end position="333"/>
    </location>
</feature>
<keyword evidence="3" id="KW-1003">Cell membrane</keyword>
<comment type="subcellular location">
    <subcellularLocation>
        <location evidence="1">Cell membrane</location>
        <topology evidence="1">Multi-pass membrane protein</topology>
    </subcellularLocation>
</comment>
<dbReference type="CDD" id="cd06173">
    <property type="entry name" value="MFS_MefA_like"/>
    <property type="match status" value="1"/>
</dbReference>
<feature type="transmembrane region" description="Helical" evidence="7">
    <location>
        <begin position="256"/>
        <end position="279"/>
    </location>
</feature>
<organism evidence="9 10">
    <name type="scientific">Micromonospora fulviviridis</name>
    <dbReference type="NCBI Taxonomy" id="47860"/>
    <lineage>
        <taxon>Bacteria</taxon>
        <taxon>Bacillati</taxon>
        <taxon>Actinomycetota</taxon>
        <taxon>Actinomycetes</taxon>
        <taxon>Micromonosporales</taxon>
        <taxon>Micromonosporaceae</taxon>
        <taxon>Micromonospora</taxon>
    </lineage>
</organism>
<protein>
    <submittedName>
        <fullName evidence="9">MFS transporter</fullName>
    </submittedName>
</protein>
<evidence type="ECO:0000256" key="3">
    <source>
        <dbReference type="ARBA" id="ARBA00022475"/>
    </source>
</evidence>
<dbReference type="SUPFAM" id="SSF103473">
    <property type="entry name" value="MFS general substrate transporter"/>
    <property type="match status" value="1"/>
</dbReference>
<dbReference type="Pfam" id="PF05977">
    <property type="entry name" value="MFS_3"/>
    <property type="match status" value="1"/>
</dbReference>
<keyword evidence="6 7" id="KW-0472">Membrane</keyword>
<dbReference type="Gene3D" id="1.20.1250.20">
    <property type="entry name" value="MFS general substrate transporter like domains"/>
    <property type="match status" value="1"/>
</dbReference>
<feature type="transmembrane region" description="Helical" evidence="7">
    <location>
        <begin position="50"/>
        <end position="74"/>
    </location>
</feature>
<keyword evidence="4 7" id="KW-0812">Transmembrane</keyword>
<evidence type="ECO:0000256" key="1">
    <source>
        <dbReference type="ARBA" id="ARBA00004651"/>
    </source>
</evidence>
<evidence type="ECO:0000256" key="4">
    <source>
        <dbReference type="ARBA" id="ARBA00022692"/>
    </source>
</evidence>
<dbReference type="InterPro" id="IPR020846">
    <property type="entry name" value="MFS_dom"/>
</dbReference>
<dbReference type="InterPro" id="IPR036259">
    <property type="entry name" value="MFS_trans_sf"/>
</dbReference>
<keyword evidence="5 7" id="KW-1133">Transmembrane helix</keyword>
<feature type="transmembrane region" description="Helical" evidence="7">
    <location>
        <begin position="81"/>
        <end position="100"/>
    </location>
</feature>
<dbReference type="Proteomes" id="UP001550348">
    <property type="component" value="Unassembled WGS sequence"/>
</dbReference>
<dbReference type="PROSITE" id="PS50850">
    <property type="entry name" value="MFS"/>
    <property type="match status" value="1"/>
</dbReference>
<gene>
    <name evidence="9" type="ORF">ABZ071_34250</name>
</gene>
<evidence type="ECO:0000256" key="6">
    <source>
        <dbReference type="ARBA" id="ARBA00023136"/>
    </source>
</evidence>